<keyword evidence="3" id="KW-1185">Reference proteome</keyword>
<name>A0A1I5Z0G2_HYMAR</name>
<sequence>MRLFLPNATNWLRCVLALLCPFACLVPANAQVAPARGTIYYLQLSNQPLSVPGRTVFVEQVVDGRKGQPAIGTIYHGLYDARATVMFRKGLEPELTDWFRQHLPQQPTDRAVVLCLRQLRVSEVPSVKNQAATATAELVADVYQHLPDGYHFVASVADQTSTRGIYSDAHHSTHVALLLQRCLLQLADANWALAARRPARTLTQLPVDAPPVARPAILRVAAPHRGVYYSIEQFLTNRPDTTATLELDTIHANSLATTLNFNLPHGKTSDWKGSILFRAKVRDATGERVSPKTVWGFSDGRQPYVRQQTYYRPLTRQGDGYTFVGSAPVDVEATNRRSKKFIEGSLGFGGYGGTGPDNTGQPMVYTLDMRTGLAAPLEARGPSSRRDTAFVYVYRPLGGPAEAQRLFLDDQEVGQLRPGQYMELVWPHFGRPMRLSFGTLGGPATLLAPNAALANYVKLLPAAALMPWQCMSVRQGEADVDALEKQRNP</sequence>
<feature type="chain" id="PRO_5011699633" evidence="1">
    <location>
        <begin position="31"/>
        <end position="489"/>
    </location>
</feature>
<dbReference type="OrthoDB" id="663116at2"/>
<organism evidence="2 3">
    <name type="scientific">Hymenobacter arizonensis</name>
    <name type="common">Siccationidurans arizonensis</name>
    <dbReference type="NCBI Taxonomy" id="1227077"/>
    <lineage>
        <taxon>Bacteria</taxon>
        <taxon>Pseudomonadati</taxon>
        <taxon>Bacteroidota</taxon>
        <taxon>Cytophagia</taxon>
        <taxon>Cytophagales</taxon>
        <taxon>Hymenobacteraceae</taxon>
        <taxon>Hymenobacter</taxon>
    </lineage>
</organism>
<evidence type="ECO:0000256" key="1">
    <source>
        <dbReference type="SAM" id="SignalP"/>
    </source>
</evidence>
<dbReference type="Proteomes" id="UP000199029">
    <property type="component" value="Unassembled WGS sequence"/>
</dbReference>
<dbReference type="RefSeq" id="WP_143080188.1">
    <property type="nucleotide sequence ID" value="NZ_FOXS01000003.1"/>
</dbReference>
<proteinExistence type="predicted"/>
<feature type="signal peptide" evidence="1">
    <location>
        <begin position="1"/>
        <end position="30"/>
    </location>
</feature>
<gene>
    <name evidence="2" type="ORF">SAMN04515668_2589</name>
</gene>
<protein>
    <submittedName>
        <fullName evidence="2">Uncharacterized protein</fullName>
    </submittedName>
</protein>
<accession>A0A1I5Z0G2</accession>
<evidence type="ECO:0000313" key="3">
    <source>
        <dbReference type="Proteomes" id="UP000199029"/>
    </source>
</evidence>
<evidence type="ECO:0000313" key="2">
    <source>
        <dbReference type="EMBL" id="SFQ49984.1"/>
    </source>
</evidence>
<dbReference type="EMBL" id="FOXS01000003">
    <property type="protein sequence ID" value="SFQ49984.1"/>
    <property type="molecule type" value="Genomic_DNA"/>
</dbReference>
<dbReference type="AlphaFoldDB" id="A0A1I5Z0G2"/>
<reference evidence="3" key="1">
    <citation type="submission" date="2016-10" db="EMBL/GenBank/DDBJ databases">
        <authorList>
            <person name="Varghese N."/>
            <person name="Submissions S."/>
        </authorList>
    </citation>
    <scope>NUCLEOTIDE SEQUENCE [LARGE SCALE GENOMIC DNA]</scope>
    <source>
        <strain evidence="3">OR362-8,ATCC BAA-1266,JCM 13504</strain>
    </source>
</reference>
<keyword evidence="1" id="KW-0732">Signal</keyword>